<comment type="caution">
    <text evidence="1">The sequence shown here is derived from an EMBL/GenBank/DDBJ whole genome shotgun (WGS) entry which is preliminary data.</text>
</comment>
<gene>
    <name evidence="1" type="ORF">F2Q70_00045309</name>
</gene>
<name>A0A8S9KGA2_BRACR</name>
<sequence length="75" mass="7835">MALAGDELGNTLLPGKPAVRCSPGGWKSARLIIFVEMAEQFAFYGISSNLITYLTGPLGESTAAAAVNINAWSGF</sequence>
<reference evidence="1" key="1">
    <citation type="submission" date="2019-12" db="EMBL/GenBank/DDBJ databases">
        <title>Genome sequencing and annotation of Brassica cretica.</title>
        <authorList>
            <person name="Studholme D.J."/>
            <person name="Sarris P.F."/>
        </authorList>
    </citation>
    <scope>NUCLEOTIDE SEQUENCE</scope>
    <source>
        <strain evidence="1">PFS-102/07</strain>
        <tissue evidence="1">Leaf</tissue>
    </source>
</reference>
<organism evidence="1">
    <name type="scientific">Brassica cretica</name>
    <name type="common">Mustard</name>
    <dbReference type="NCBI Taxonomy" id="69181"/>
    <lineage>
        <taxon>Eukaryota</taxon>
        <taxon>Viridiplantae</taxon>
        <taxon>Streptophyta</taxon>
        <taxon>Embryophyta</taxon>
        <taxon>Tracheophyta</taxon>
        <taxon>Spermatophyta</taxon>
        <taxon>Magnoliopsida</taxon>
        <taxon>eudicotyledons</taxon>
        <taxon>Gunneridae</taxon>
        <taxon>Pentapetalae</taxon>
        <taxon>rosids</taxon>
        <taxon>malvids</taxon>
        <taxon>Brassicales</taxon>
        <taxon>Brassicaceae</taxon>
        <taxon>Brassiceae</taxon>
        <taxon>Brassica</taxon>
    </lineage>
</organism>
<dbReference type="AlphaFoldDB" id="A0A8S9KGA2"/>
<dbReference type="InterPro" id="IPR036259">
    <property type="entry name" value="MFS_trans_sf"/>
</dbReference>
<accession>A0A8S9KGA2</accession>
<proteinExistence type="predicted"/>
<protein>
    <submittedName>
        <fullName evidence="1">Uncharacterized protein</fullName>
    </submittedName>
</protein>
<dbReference type="Gene3D" id="1.20.1250.20">
    <property type="entry name" value="MFS general substrate transporter like domains"/>
    <property type="match status" value="1"/>
</dbReference>
<evidence type="ECO:0000313" key="1">
    <source>
        <dbReference type="EMBL" id="KAF2592463.1"/>
    </source>
</evidence>
<dbReference type="EMBL" id="QGKY02000164">
    <property type="protein sequence ID" value="KAF2592463.1"/>
    <property type="molecule type" value="Genomic_DNA"/>
</dbReference>